<dbReference type="AlphaFoldDB" id="G6AXV2"/>
<evidence type="ECO:0008006" key="4">
    <source>
        <dbReference type="Google" id="ProtNLM"/>
    </source>
</evidence>
<keyword evidence="1" id="KW-0732">Signal</keyword>
<evidence type="ECO:0000313" key="2">
    <source>
        <dbReference type="EMBL" id="EHJ40060.1"/>
    </source>
</evidence>
<feature type="signal peptide" evidence="1">
    <location>
        <begin position="1"/>
        <end position="23"/>
    </location>
</feature>
<gene>
    <name evidence="2" type="ORF">HMPREF0673_01459</name>
</gene>
<protein>
    <recommendedName>
        <fullName evidence="4">Lipocalin-like domain-containing protein</fullName>
    </recommendedName>
</protein>
<organism evidence="2 3">
    <name type="scientific">Leyella stercorea DSM 18206</name>
    <dbReference type="NCBI Taxonomy" id="1002367"/>
    <lineage>
        <taxon>Bacteria</taxon>
        <taxon>Pseudomonadati</taxon>
        <taxon>Bacteroidota</taxon>
        <taxon>Bacteroidia</taxon>
        <taxon>Bacteroidales</taxon>
        <taxon>Prevotellaceae</taxon>
        <taxon>Leyella</taxon>
    </lineage>
</organism>
<dbReference type="RefSeq" id="WP_007899651.1">
    <property type="nucleotide sequence ID" value="NZ_JH379424.1"/>
</dbReference>
<dbReference type="EMBL" id="AFZZ01000129">
    <property type="protein sequence ID" value="EHJ40060.1"/>
    <property type="molecule type" value="Genomic_DNA"/>
</dbReference>
<evidence type="ECO:0000313" key="3">
    <source>
        <dbReference type="Proteomes" id="UP000004407"/>
    </source>
</evidence>
<dbReference type="GeneID" id="78337129"/>
<comment type="caution">
    <text evidence="2">The sequence shown here is derived from an EMBL/GenBank/DDBJ whole genome shotgun (WGS) entry which is preliminary data.</text>
</comment>
<accession>G6AXV2</accession>
<name>G6AXV2_9BACT</name>
<proteinExistence type="predicted"/>
<evidence type="ECO:0000256" key="1">
    <source>
        <dbReference type="SAM" id="SignalP"/>
    </source>
</evidence>
<reference evidence="2 3" key="1">
    <citation type="submission" date="2011-08" db="EMBL/GenBank/DDBJ databases">
        <authorList>
            <person name="Weinstock G."/>
            <person name="Sodergren E."/>
            <person name="Clifton S."/>
            <person name="Fulton L."/>
            <person name="Fulton B."/>
            <person name="Courtney L."/>
            <person name="Fronick C."/>
            <person name="Harrison M."/>
            <person name="Strong C."/>
            <person name="Farmer C."/>
            <person name="Delahaunty K."/>
            <person name="Markovic C."/>
            <person name="Hall O."/>
            <person name="Minx P."/>
            <person name="Tomlinson C."/>
            <person name="Mitreva M."/>
            <person name="Hou S."/>
            <person name="Chen J."/>
            <person name="Wollam A."/>
            <person name="Pepin K.H."/>
            <person name="Johnson M."/>
            <person name="Bhonagiri V."/>
            <person name="Zhang X."/>
            <person name="Suruliraj S."/>
            <person name="Warren W."/>
            <person name="Chinwalla A."/>
            <person name="Mardis E.R."/>
            <person name="Wilson R.K."/>
        </authorList>
    </citation>
    <scope>NUCLEOTIDE SEQUENCE [LARGE SCALE GENOMIC DNA]</scope>
    <source>
        <strain evidence="2 3">DSM 18206</strain>
    </source>
</reference>
<dbReference type="Proteomes" id="UP000004407">
    <property type="component" value="Unassembled WGS sequence"/>
</dbReference>
<dbReference type="PATRIC" id="fig|1002367.3.peg.1172"/>
<dbReference type="HOGENOM" id="CLU_1371144_0_0_10"/>
<feature type="chain" id="PRO_5003485127" description="Lipocalin-like domain-containing protein" evidence="1">
    <location>
        <begin position="24"/>
        <end position="204"/>
    </location>
</feature>
<sequence length="204" mass="21974">MKKVLSIVFFLMTTLCTFGQVFTDDLHVTSGAGRTTDYTQKEVELKRVAGSGSRYTVTFKKLAPMAYKTFGDFVIDGVMSTVDAETGVTTFATSATEGKWVNVTSTAAIGGVTEGSKSTLTSFTATLSADKSKFVAELNFMTMGSDVSVVFGKQIDTAINTLTTADDNTYVEIYNLGGVRIQHLQRGINIVRTANGKVKKLLVK</sequence>